<dbReference type="EMBL" id="SRXU01000002">
    <property type="protein sequence ID" value="TGX44353.1"/>
    <property type="molecule type" value="Genomic_DNA"/>
</dbReference>
<dbReference type="Gene3D" id="1.10.10.2830">
    <property type="match status" value="1"/>
</dbReference>
<gene>
    <name evidence="2" type="ORF">E5A74_06025</name>
</gene>
<proteinExistence type="predicted"/>
<keyword evidence="3" id="KW-1185">Reference proteome</keyword>
<evidence type="ECO:0000259" key="1">
    <source>
        <dbReference type="SMART" id="SM00470"/>
    </source>
</evidence>
<feature type="domain" description="ParB-like N-terminal" evidence="1">
    <location>
        <begin position="4"/>
        <end position="116"/>
    </location>
</feature>
<dbReference type="Proteomes" id="UP000309848">
    <property type="component" value="Unassembled WGS sequence"/>
</dbReference>
<accession>A0A4S1WN82</accession>
<dbReference type="SMART" id="SM00470">
    <property type="entry name" value="ParB"/>
    <property type="match status" value="1"/>
</dbReference>
<dbReference type="AlphaFoldDB" id="A0A4S1WN82"/>
<reference evidence="2 3" key="1">
    <citation type="submission" date="2019-04" db="EMBL/GenBank/DDBJ databases">
        <title>Sphingomonas psychrotolerans sp. nov., isolated from soil in the Tianshan Mountains, Xinjiang, China.</title>
        <authorList>
            <person name="Luo Y."/>
            <person name="Sheng H."/>
        </authorList>
    </citation>
    <scope>NUCLEOTIDE SEQUENCE [LARGE SCALE GENOMIC DNA]</scope>
    <source>
        <strain evidence="2 3">KIS18-15</strain>
    </source>
</reference>
<dbReference type="InterPro" id="IPR036086">
    <property type="entry name" value="ParB/Sulfiredoxin_sf"/>
</dbReference>
<dbReference type="SUPFAM" id="SSF110849">
    <property type="entry name" value="ParB/Sulfiredoxin"/>
    <property type="match status" value="1"/>
</dbReference>
<dbReference type="OrthoDB" id="9813122at2"/>
<dbReference type="InterPro" id="IPR050336">
    <property type="entry name" value="Chromosome_partition/occlusion"/>
</dbReference>
<dbReference type="PANTHER" id="PTHR33375:SF7">
    <property type="entry name" value="CHROMOSOME 2-PARTITIONING PROTEIN PARB-RELATED"/>
    <property type="match status" value="1"/>
</dbReference>
<dbReference type="GO" id="GO:0005694">
    <property type="term" value="C:chromosome"/>
    <property type="evidence" value="ECO:0007669"/>
    <property type="project" value="TreeGrafter"/>
</dbReference>
<dbReference type="Pfam" id="PF02195">
    <property type="entry name" value="ParB_N"/>
    <property type="match status" value="1"/>
</dbReference>
<evidence type="ECO:0000313" key="2">
    <source>
        <dbReference type="EMBL" id="TGX44353.1"/>
    </source>
</evidence>
<dbReference type="Gene3D" id="3.90.1530.30">
    <property type="match status" value="1"/>
</dbReference>
<dbReference type="InterPro" id="IPR003115">
    <property type="entry name" value="ParB_N"/>
</dbReference>
<evidence type="ECO:0000313" key="3">
    <source>
        <dbReference type="Proteomes" id="UP000309848"/>
    </source>
</evidence>
<comment type="caution">
    <text evidence="2">The sequence shown here is derived from an EMBL/GenBank/DDBJ whole genome shotgun (WGS) entry which is preliminary data.</text>
</comment>
<dbReference type="PANTHER" id="PTHR33375">
    <property type="entry name" value="CHROMOSOME-PARTITIONING PROTEIN PARB-RELATED"/>
    <property type="match status" value="1"/>
</dbReference>
<dbReference type="GO" id="GO:0007059">
    <property type="term" value="P:chromosome segregation"/>
    <property type="evidence" value="ECO:0007669"/>
    <property type="project" value="TreeGrafter"/>
</dbReference>
<protein>
    <recommendedName>
        <fullName evidence="1">ParB-like N-terminal domain-containing protein</fullName>
    </recommendedName>
</protein>
<organism evidence="2 3">
    <name type="scientific">Sphingomonas naasensis</name>
    <dbReference type="NCBI Taxonomy" id="1344951"/>
    <lineage>
        <taxon>Bacteria</taxon>
        <taxon>Pseudomonadati</taxon>
        <taxon>Pseudomonadota</taxon>
        <taxon>Alphaproteobacteria</taxon>
        <taxon>Sphingomonadales</taxon>
        <taxon>Sphingomonadaceae</taxon>
        <taxon>Sphingomonas</taxon>
    </lineage>
</organism>
<name>A0A4S1WN82_9SPHN</name>
<sequence length="170" mass="18444">MKLEFIALDKLEIAATNMRHGPKMPDVSDILPTIRARGILQSLLVRPGREPGSFAIVAGRRRYHAAKIVAEERRAAAAGAATDAGDADPPDTLLPCAILDEGDDADAVEASLIENIARLDADEVTQWQSFTRLVREGRSVEDIGLTFGLPDLMVRRVLALGNLLPRIRAL</sequence>
<dbReference type="SUPFAM" id="SSF109709">
    <property type="entry name" value="KorB DNA-binding domain-like"/>
    <property type="match status" value="1"/>
</dbReference>